<feature type="domain" description="Integrase catalytic" evidence="2">
    <location>
        <begin position="2"/>
        <end position="53"/>
    </location>
</feature>
<gene>
    <name evidence="3" type="ORF">OHU69_10550</name>
</gene>
<reference evidence="3" key="1">
    <citation type="submission" date="2022-10" db="EMBL/GenBank/DDBJ databases">
        <title>The complete genomes of actinobacterial strains from the NBC collection.</title>
        <authorList>
            <person name="Joergensen T.S."/>
            <person name="Alvarez Arevalo M."/>
            <person name="Sterndorff E.B."/>
            <person name="Faurdal D."/>
            <person name="Vuksanovic O."/>
            <person name="Mourched A.-S."/>
            <person name="Charusanti P."/>
            <person name="Shaw S."/>
            <person name="Blin K."/>
            <person name="Weber T."/>
        </authorList>
    </citation>
    <scope>NUCLEOTIDE SEQUENCE</scope>
    <source>
        <strain evidence="3">NBC_00119</strain>
    </source>
</reference>
<protein>
    <submittedName>
        <fullName evidence="3">Transposase</fullName>
    </submittedName>
</protein>
<dbReference type="Pfam" id="PF13683">
    <property type="entry name" value="rve_3"/>
    <property type="match status" value="1"/>
</dbReference>
<name>A0AAU1U1I2_9ACTN</name>
<evidence type="ECO:0000313" key="3">
    <source>
        <dbReference type="EMBL" id="WTS11464.1"/>
    </source>
</evidence>
<accession>A0AAU1U1I2</accession>
<feature type="region of interest" description="Disordered" evidence="1">
    <location>
        <begin position="58"/>
        <end position="79"/>
    </location>
</feature>
<evidence type="ECO:0000259" key="2">
    <source>
        <dbReference type="Pfam" id="PF13683"/>
    </source>
</evidence>
<feature type="compositionally biased region" description="Basic residues" evidence="1">
    <location>
        <begin position="67"/>
        <end position="79"/>
    </location>
</feature>
<organism evidence="3">
    <name type="scientific">Streptomyces sp. NBC_00119</name>
    <dbReference type="NCBI Taxonomy" id="2975659"/>
    <lineage>
        <taxon>Bacteria</taxon>
        <taxon>Bacillati</taxon>
        <taxon>Actinomycetota</taxon>
        <taxon>Actinomycetes</taxon>
        <taxon>Kitasatosporales</taxon>
        <taxon>Streptomycetaceae</taxon>
        <taxon>Streptomyces</taxon>
    </lineage>
</organism>
<dbReference type="GO" id="GO:0015074">
    <property type="term" value="P:DNA integration"/>
    <property type="evidence" value="ECO:0007669"/>
    <property type="project" value="InterPro"/>
</dbReference>
<dbReference type="EMBL" id="CP108195">
    <property type="protein sequence ID" value="WTS11464.1"/>
    <property type="molecule type" value="Genomic_DNA"/>
</dbReference>
<sequence length="162" mass="18389">MNAHDERFIRSVRAECTDRILIYHEQHAQRVLDEYAEHHNSGRPHRALQLRAPTVDPNVIPFPAHPPPRRPRRTHPRVRRDRLTKIHKLVDEMPGQRRCNASGIPKGSATAVQQVVGTRSRDAATCSDDFTSPTGCRHRRREVPLGPTPPDSAGRAVECRAR</sequence>
<proteinExistence type="predicted"/>
<evidence type="ECO:0000256" key="1">
    <source>
        <dbReference type="SAM" id="MobiDB-lite"/>
    </source>
</evidence>
<dbReference type="InterPro" id="IPR001584">
    <property type="entry name" value="Integrase_cat-core"/>
</dbReference>
<dbReference type="AlphaFoldDB" id="A0AAU1U1I2"/>
<feature type="region of interest" description="Disordered" evidence="1">
    <location>
        <begin position="116"/>
        <end position="162"/>
    </location>
</feature>